<gene>
    <name evidence="3" type="ORF">BXY39_2123</name>
</gene>
<evidence type="ECO:0000256" key="1">
    <source>
        <dbReference type="ARBA" id="ARBA00022801"/>
    </source>
</evidence>
<dbReference type="Proteomes" id="UP000271227">
    <property type="component" value="Unassembled WGS sequence"/>
</dbReference>
<evidence type="ECO:0000313" key="3">
    <source>
        <dbReference type="EMBL" id="RMB08028.1"/>
    </source>
</evidence>
<organism evidence="3 4">
    <name type="scientific">Eilatimonas milleporae</name>
    <dbReference type="NCBI Taxonomy" id="911205"/>
    <lineage>
        <taxon>Bacteria</taxon>
        <taxon>Pseudomonadati</taxon>
        <taxon>Pseudomonadota</taxon>
        <taxon>Alphaproteobacteria</taxon>
        <taxon>Kordiimonadales</taxon>
        <taxon>Kordiimonadaceae</taxon>
        <taxon>Eilatimonas</taxon>
    </lineage>
</organism>
<keyword evidence="1" id="KW-0378">Hydrolase</keyword>
<dbReference type="GO" id="GO:0016020">
    <property type="term" value="C:membrane"/>
    <property type="evidence" value="ECO:0007669"/>
    <property type="project" value="TreeGrafter"/>
</dbReference>
<dbReference type="PANTHER" id="PTHR43798">
    <property type="entry name" value="MONOACYLGLYCEROL LIPASE"/>
    <property type="match status" value="1"/>
</dbReference>
<dbReference type="InterPro" id="IPR050266">
    <property type="entry name" value="AB_hydrolase_sf"/>
</dbReference>
<dbReference type="PRINTS" id="PR00111">
    <property type="entry name" value="ABHYDROLASE"/>
</dbReference>
<feature type="domain" description="AB hydrolase-1" evidence="2">
    <location>
        <begin position="30"/>
        <end position="130"/>
    </location>
</feature>
<dbReference type="RefSeq" id="WP_121938778.1">
    <property type="nucleotide sequence ID" value="NZ_REFR01000011.1"/>
</dbReference>
<reference evidence="3 4" key="1">
    <citation type="submission" date="2018-10" db="EMBL/GenBank/DDBJ databases">
        <title>Genomic Encyclopedia of Archaeal and Bacterial Type Strains, Phase II (KMG-II): from individual species to whole genera.</title>
        <authorList>
            <person name="Goeker M."/>
        </authorList>
    </citation>
    <scope>NUCLEOTIDE SEQUENCE [LARGE SCALE GENOMIC DNA]</scope>
    <source>
        <strain evidence="3 4">DSM 25217</strain>
    </source>
</reference>
<dbReference type="InterPro" id="IPR029058">
    <property type="entry name" value="AB_hydrolase_fold"/>
</dbReference>
<dbReference type="Gene3D" id="3.40.50.1820">
    <property type="entry name" value="alpha/beta hydrolase"/>
    <property type="match status" value="1"/>
</dbReference>
<proteinExistence type="predicted"/>
<comment type="caution">
    <text evidence="3">The sequence shown here is derived from an EMBL/GenBank/DDBJ whole genome shotgun (WGS) entry which is preliminary data.</text>
</comment>
<dbReference type="Pfam" id="PF00561">
    <property type="entry name" value="Abhydrolase_1"/>
    <property type="match status" value="1"/>
</dbReference>
<accession>A0A3M0CE59</accession>
<keyword evidence="4" id="KW-1185">Reference proteome</keyword>
<dbReference type="GO" id="GO:0016787">
    <property type="term" value="F:hydrolase activity"/>
    <property type="evidence" value="ECO:0007669"/>
    <property type="project" value="UniProtKB-KW"/>
</dbReference>
<name>A0A3M0CE59_9PROT</name>
<evidence type="ECO:0000313" key="4">
    <source>
        <dbReference type="Proteomes" id="UP000271227"/>
    </source>
</evidence>
<dbReference type="PANTHER" id="PTHR43798:SF31">
    <property type="entry name" value="AB HYDROLASE SUPERFAMILY PROTEIN YCLE"/>
    <property type="match status" value="1"/>
</dbReference>
<dbReference type="InterPro" id="IPR000073">
    <property type="entry name" value="AB_hydrolase_1"/>
</dbReference>
<dbReference type="AlphaFoldDB" id="A0A3M0CE59"/>
<evidence type="ECO:0000259" key="2">
    <source>
        <dbReference type="Pfam" id="PF00561"/>
    </source>
</evidence>
<protein>
    <submittedName>
        <fullName evidence="3">Pimeloyl-ACP methyl ester carboxylesterase</fullName>
    </submittedName>
</protein>
<dbReference type="OrthoDB" id="9804723at2"/>
<dbReference type="EMBL" id="REFR01000011">
    <property type="protein sequence ID" value="RMB08028.1"/>
    <property type="molecule type" value="Genomic_DNA"/>
</dbReference>
<dbReference type="InParanoid" id="A0A3M0CE59"/>
<dbReference type="SUPFAM" id="SSF53474">
    <property type="entry name" value="alpha/beta-Hydrolases"/>
    <property type="match status" value="1"/>
</dbReference>
<sequence>MDAIIGLKTFEETVYGVRLHGVETGSGPDTLLFLHGWCGNHASFKEQIKQFLPTHRCIAVDLPGHGRSAKPQIDYSIVFFAEIINGLIRKLGLRDSMIVGHSMGGCIAVEMLHQDPDTARGAVLVDPAMILPTRGMVRSLNGSQAAMEEHGVRETYWNGMKRYMLRADDPEEISTWLHSVQRRVPSHVALTAWQGMIDWNGRVALKAAAARPLAYIAAEYPNNHRAEMKRAVPSLFWGEVLAGSHHCHLSEPVQVNAMMTAFLRRIG</sequence>